<feature type="transmembrane region" description="Helical" evidence="8">
    <location>
        <begin position="12"/>
        <end position="33"/>
    </location>
</feature>
<keyword evidence="3" id="KW-0813">Transport</keyword>
<dbReference type="Pfam" id="PF00137">
    <property type="entry name" value="ATP-synt_C"/>
    <property type="match status" value="1"/>
</dbReference>
<keyword evidence="4 8" id="KW-0812">Transmembrane</keyword>
<dbReference type="CDD" id="cd18120">
    <property type="entry name" value="ATP-synt_Vo_Ao_c"/>
    <property type="match status" value="1"/>
</dbReference>
<dbReference type="AlphaFoldDB" id="X1G6W7"/>
<feature type="transmembrane region" description="Helical" evidence="8">
    <location>
        <begin position="96"/>
        <end position="118"/>
    </location>
</feature>
<organism evidence="10">
    <name type="scientific">marine sediment metagenome</name>
    <dbReference type="NCBI Taxonomy" id="412755"/>
    <lineage>
        <taxon>unclassified sequences</taxon>
        <taxon>metagenomes</taxon>
        <taxon>ecological metagenomes</taxon>
    </lineage>
</organism>
<dbReference type="GO" id="GO:0033179">
    <property type="term" value="C:proton-transporting V-type ATPase, V0 domain"/>
    <property type="evidence" value="ECO:0007669"/>
    <property type="project" value="InterPro"/>
</dbReference>
<comment type="subcellular location">
    <subcellularLocation>
        <location evidence="1">Membrane</location>
        <topology evidence="1">Multi-pass membrane protein</topology>
    </subcellularLocation>
</comment>
<keyword evidence="6" id="KW-0406">Ion transport</keyword>
<dbReference type="Gene3D" id="1.20.120.610">
    <property type="entry name" value="lithium bound rotor ring of v- atpase"/>
    <property type="match status" value="1"/>
</dbReference>
<protein>
    <recommendedName>
        <fullName evidence="9">V-ATPase proteolipid subunit C-like domain-containing protein</fullName>
    </recommendedName>
</protein>
<evidence type="ECO:0000313" key="10">
    <source>
        <dbReference type="EMBL" id="GAH28763.1"/>
    </source>
</evidence>
<sequence>MLKLSGKYKFFLLIGVFQIVLFFIVFFSVNGILTVFGQESSDTTLSYYNSPTAQILAISAMLSVVFSVFAAAFTIKTVGTAAISVLTEREAGFFKAFLVTALGEALAVYGLILALLLWTKIPYPPTA</sequence>
<keyword evidence="5 8" id="KW-1133">Transmembrane helix</keyword>
<dbReference type="PRINTS" id="PR00122">
    <property type="entry name" value="VACATPASE"/>
</dbReference>
<feature type="domain" description="V-ATPase proteolipid subunit C-like" evidence="9">
    <location>
        <begin position="58"/>
        <end position="117"/>
    </location>
</feature>
<evidence type="ECO:0000256" key="4">
    <source>
        <dbReference type="ARBA" id="ARBA00022692"/>
    </source>
</evidence>
<evidence type="ECO:0000259" key="9">
    <source>
        <dbReference type="Pfam" id="PF00137"/>
    </source>
</evidence>
<feature type="transmembrane region" description="Helical" evidence="8">
    <location>
        <begin position="53"/>
        <end position="75"/>
    </location>
</feature>
<dbReference type="InterPro" id="IPR035921">
    <property type="entry name" value="F/V-ATP_Csub_sf"/>
</dbReference>
<name>X1G6W7_9ZZZZ</name>
<accession>X1G6W7</accession>
<keyword evidence="7 8" id="KW-0472">Membrane</keyword>
<dbReference type="SUPFAM" id="SSF81333">
    <property type="entry name" value="F1F0 ATP synthase subunit C"/>
    <property type="match status" value="1"/>
</dbReference>
<evidence type="ECO:0000256" key="2">
    <source>
        <dbReference type="ARBA" id="ARBA00007296"/>
    </source>
</evidence>
<evidence type="ECO:0000256" key="7">
    <source>
        <dbReference type="ARBA" id="ARBA00023136"/>
    </source>
</evidence>
<dbReference type="InterPro" id="IPR000245">
    <property type="entry name" value="ATPase_proteolipid_csu"/>
</dbReference>
<gene>
    <name evidence="10" type="ORF">S03H2_03014</name>
</gene>
<evidence type="ECO:0000256" key="3">
    <source>
        <dbReference type="ARBA" id="ARBA00022448"/>
    </source>
</evidence>
<dbReference type="GO" id="GO:0046961">
    <property type="term" value="F:proton-transporting ATPase activity, rotational mechanism"/>
    <property type="evidence" value="ECO:0007669"/>
    <property type="project" value="InterPro"/>
</dbReference>
<evidence type="ECO:0000256" key="6">
    <source>
        <dbReference type="ARBA" id="ARBA00023065"/>
    </source>
</evidence>
<dbReference type="EMBL" id="BARU01001070">
    <property type="protein sequence ID" value="GAH28763.1"/>
    <property type="molecule type" value="Genomic_DNA"/>
</dbReference>
<comment type="similarity">
    <text evidence="2">Belongs to the V-ATPase proteolipid subunit family.</text>
</comment>
<dbReference type="InterPro" id="IPR002379">
    <property type="entry name" value="ATPase_proteolipid_c-like_dom"/>
</dbReference>
<reference evidence="10" key="1">
    <citation type="journal article" date="2014" name="Front. Microbiol.">
        <title>High frequency of phylogenetically diverse reductive dehalogenase-homologous genes in deep subseafloor sedimentary metagenomes.</title>
        <authorList>
            <person name="Kawai M."/>
            <person name="Futagami T."/>
            <person name="Toyoda A."/>
            <person name="Takaki Y."/>
            <person name="Nishi S."/>
            <person name="Hori S."/>
            <person name="Arai W."/>
            <person name="Tsubouchi T."/>
            <person name="Morono Y."/>
            <person name="Uchiyama I."/>
            <person name="Ito T."/>
            <person name="Fujiyama A."/>
            <person name="Inagaki F."/>
            <person name="Takami H."/>
        </authorList>
    </citation>
    <scope>NUCLEOTIDE SEQUENCE</scope>
    <source>
        <strain evidence="10">Expedition CK06-06</strain>
    </source>
</reference>
<evidence type="ECO:0000256" key="5">
    <source>
        <dbReference type="ARBA" id="ARBA00022989"/>
    </source>
</evidence>
<comment type="caution">
    <text evidence="10">The sequence shown here is derived from an EMBL/GenBank/DDBJ whole genome shotgun (WGS) entry which is preliminary data.</text>
</comment>
<evidence type="ECO:0000256" key="1">
    <source>
        <dbReference type="ARBA" id="ARBA00004141"/>
    </source>
</evidence>
<proteinExistence type="inferred from homology"/>
<evidence type="ECO:0000256" key="8">
    <source>
        <dbReference type="SAM" id="Phobius"/>
    </source>
</evidence>